<name>A0A0G2I8R4_9EURO</name>
<proteinExistence type="predicted"/>
<evidence type="ECO:0000313" key="4">
    <source>
        <dbReference type="Proteomes" id="UP000034164"/>
    </source>
</evidence>
<feature type="region of interest" description="Disordered" evidence="1">
    <location>
        <begin position="99"/>
        <end position="127"/>
    </location>
</feature>
<evidence type="ECO:0000313" key="3">
    <source>
        <dbReference type="EMBL" id="KKZ66888.1"/>
    </source>
</evidence>
<evidence type="ECO:0000256" key="1">
    <source>
        <dbReference type="SAM" id="MobiDB-lite"/>
    </source>
</evidence>
<dbReference type="VEuPathDB" id="FungiDB:EMCG_07384"/>
<feature type="compositionally biased region" description="Low complexity" evidence="1">
    <location>
        <begin position="105"/>
        <end position="121"/>
    </location>
</feature>
<accession>A0A0G2I8R4</accession>
<dbReference type="EMBL" id="LCZI01000377">
    <property type="protein sequence ID" value="KKZ66888.1"/>
    <property type="molecule type" value="Genomic_DNA"/>
</dbReference>
<dbReference type="AlphaFoldDB" id="A0A0G2I8R4"/>
<sequence>MATMTSFAAVPTGSAICGTLAHCNIPTNDASCAVPNKGENKYFMKDCCKGASVNLFNNNYAFYCLADDQTIEDLINCLFEAGVVYHEIWCNQPENSTATGTSPMHTSASFTHTSASPTHTSADLEPTSTEIPGTATSLYMPIHVQSGPTKLGLAVCFVMIPALIGGIMF</sequence>
<feature type="transmembrane region" description="Helical" evidence="2">
    <location>
        <begin position="151"/>
        <end position="168"/>
    </location>
</feature>
<comment type="caution">
    <text evidence="3">The sequence shown here is derived from an EMBL/GenBank/DDBJ whole genome shotgun (WGS) entry which is preliminary data.</text>
</comment>
<dbReference type="Proteomes" id="UP000034164">
    <property type="component" value="Unassembled WGS sequence"/>
</dbReference>
<gene>
    <name evidence="3" type="ORF">EMCG_07384</name>
</gene>
<keyword evidence="2" id="KW-1133">Transmembrane helix</keyword>
<evidence type="ECO:0000256" key="2">
    <source>
        <dbReference type="SAM" id="Phobius"/>
    </source>
</evidence>
<reference evidence="4" key="1">
    <citation type="journal article" date="2015" name="PLoS Genet.">
        <title>The dynamic genome and transcriptome of the human fungal pathogen Blastomyces and close relative Emmonsia.</title>
        <authorList>
            <person name="Munoz J.F."/>
            <person name="Gauthier G.M."/>
            <person name="Desjardins C.A."/>
            <person name="Gallo J.E."/>
            <person name="Holder J."/>
            <person name="Sullivan T.D."/>
            <person name="Marty A.J."/>
            <person name="Carmen J.C."/>
            <person name="Chen Z."/>
            <person name="Ding L."/>
            <person name="Gujja S."/>
            <person name="Magrini V."/>
            <person name="Misas E."/>
            <person name="Mitreva M."/>
            <person name="Priest M."/>
            <person name="Saif S."/>
            <person name="Whiston E.A."/>
            <person name="Young S."/>
            <person name="Zeng Q."/>
            <person name="Goldman W.E."/>
            <person name="Mardis E.R."/>
            <person name="Taylor J.W."/>
            <person name="McEwen J.G."/>
            <person name="Clay O.K."/>
            <person name="Klein B.S."/>
            <person name="Cuomo C.A."/>
        </authorList>
    </citation>
    <scope>NUCLEOTIDE SEQUENCE [LARGE SCALE GENOMIC DNA]</scope>
    <source>
        <strain evidence="4">UAMH 3008</strain>
    </source>
</reference>
<dbReference type="OrthoDB" id="3520229at2759"/>
<keyword evidence="2" id="KW-0812">Transmembrane</keyword>
<keyword evidence="2" id="KW-0472">Membrane</keyword>
<organism evidence="3 4">
    <name type="scientific">[Emmonsia] crescens</name>
    <dbReference type="NCBI Taxonomy" id="73230"/>
    <lineage>
        <taxon>Eukaryota</taxon>
        <taxon>Fungi</taxon>
        <taxon>Dikarya</taxon>
        <taxon>Ascomycota</taxon>
        <taxon>Pezizomycotina</taxon>
        <taxon>Eurotiomycetes</taxon>
        <taxon>Eurotiomycetidae</taxon>
        <taxon>Onygenales</taxon>
        <taxon>Ajellomycetaceae</taxon>
        <taxon>Emergomyces</taxon>
    </lineage>
</organism>
<protein>
    <submittedName>
        <fullName evidence="3">Uncharacterized protein</fullName>
    </submittedName>
</protein>